<dbReference type="Gene3D" id="3.90.180.10">
    <property type="entry name" value="Medium-chain alcohol dehydrogenases, catalytic domain"/>
    <property type="match status" value="1"/>
</dbReference>
<feature type="domain" description="Enoyl reductase (ER)" evidence="6">
    <location>
        <begin position="16"/>
        <end position="352"/>
    </location>
</feature>
<sequence>MAAPPNVPAMAAMEAGEKVSVWNYDLKPEGENDVTIKITKCGICATDIHMINNAWGFSVYPLIPGHEIVGEVVSYGSKVSGFQKGDLVGLGCLAQSCEKCPKCTTQQRDNLCPELKFTYFHTVVDETGEFQHRGGFASYIRTPASKVLKIPEGLDPAEAAPLLCAGVTTFTPLNEFSGNTGSLKGKKVGVIGPGGLGHLAVQFAAKMGAETVVIARNEAKKDFAFQLGATGFLVSESKDDMEAAARSFDFIISCISGGELDVHPYINLLAPYGTLHFVGIPDKPLTLDLMTMMFTRRSISCSPVGSTQQCRDMLEFAAKHGVKPIIERFPHSKAEEALEKVRSGKIRFRAVLENDLLSDAHAEKSGYGQ</sequence>
<dbReference type="Pfam" id="PF08240">
    <property type="entry name" value="ADH_N"/>
    <property type="match status" value="1"/>
</dbReference>
<dbReference type="InterPro" id="IPR013149">
    <property type="entry name" value="ADH-like_C"/>
</dbReference>
<evidence type="ECO:0000256" key="3">
    <source>
        <dbReference type="ARBA" id="ARBA00022833"/>
    </source>
</evidence>
<dbReference type="Proteomes" id="UP001642484">
    <property type="component" value="Unassembled WGS sequence"/>
</dbReference>
<protein>
    <recommendedName>
        <fullName evidence="6">Enoyl reductase (ER) domain-containing protein</fullName>
    </recommendedName>
</protein>
<evidence type="ECO:0000256" key="5">
    <source>
        <dbReference type="RuleBase" id="RU361277"/>
    </source>
</evidence>
<reference evidence="7 8" key="1">
    <citation type="submission" date="2024-02" db="EMBL/GenBank/DDBJ databases">
        <authorList>
            <person name="Chen Y."/>
            <person name="Shah S."/>
            <person name="Dougan E. K."/>
            <person name="Thang M."/>
            <person name="Chan C."/>
        </authorList>
    </citation>
    <scope>NUCLEOTIDE SEQUENCE [LARGE SCALE GENOMIC DNA]</scope>
</reference>
<evidence type="ECO:0000256" key="1">
    <source>
        <dbReference type="ARBA" id="ARBA00001947"/>
    </source>
</evidence>
<dbReference type="PROSITE" id="PS00059">
    <property type="entry name" value="ADH_ZINC"/>
    <property type="match status" value="1"/>
</dbReference>
<comment type="cofactor">
    <cofactor evidence="1 5">
        <name>Zn(2+)</name>
        <dbReference type="ChEBI" id="CHEBI:29105"/>
    </cofactor>
</comment>
<comment type="similarity">
    <text evidence="5">Belongs to the zinc-containing alcohol dehydrogenase family.</text>
</comment>
<dbReference type="InterPro" id="IPR036291">
    <property type="entry name" value="NAD(P)-bd_dom_sf"/>
</dbReference>
<dbReference type="Pfam" id="PF00107">
    <property type="entry name" value="ADH_zinc_N"/>
    <property type="match status" value="1"/>
</dbReference>
<name>A0ABP0HHL1_9DINO</name>
<keyword evidence="3 5" id="KW-0862">Zinc</keyword>
<keyword evidence="4" id="KW-0560">Oxidoreductase</keyword>
<dbReference type="SMART" id="SM00829">
    <property type="entry name" value="PKS_ER"/>
    <property type="match status" value="1"/>
</dbReference>
<gene>
    <name evidence="7" type="ORF">CCMP2556_LOCUS1756</name>
</gene>
<comment type="caution">
    <text evidence="7">The sequence shown here is derived from an EMBL/GenBank/DDBJ whole genome shotgun (WGS) entry which is preliminary data.</text>
</comment>
<organism evidence="7 8">
    <name type="scientific">Durusdinium trenchii</name>
    <dbReference type="NCBI Taxonomy" id="1381693"/>
    <lineage>
        <taxon>Eukaryota</taxon>
        <taxon>Sar</taxon>
        <taxon>Alveolata</taxon>
        <taxon>Dinophyceae</taxon>
        <taxon>Suessiales</taxon>
        <taxon>Symbiodiniaceae</taxon>
        <taxon>Durusdinium</taxon>
    </lineage>
</organism>
<keyword evidence="8" id="KW-1185">Reference proteome</keyword>
<dbReference type="PANTHER" id="PTHR42683">
    <property type="entry name" value="ALDEHYDE REDUCTASE"/>
    <property type="match status" value="1"/>
</dbReference>
<dbReference type="EMBL" id="CAXAMN010000603">
    <property type="protein sequence ID" value="CAK8989696.1"/>
    <property type="molecule type" value="Genomic_DNA"/>
</dbReference>
<dbReference type="Gene3D" id="3.40.50.720">
    <property type="entry name" value="NAD(P)-binding Rossmann-like Domain"/>
    <property type="match status" value="1"/>
</dbReference>
<dbReference type="InterPro" id="IPR002328">
    <property type="entry name" value="ADH_Zn_CS"/>
</dbReference>
<evidence type="ECO:0000259" key="6">
    <source>
        <dbReference type="SMART" id="SM00829"/>
    </source>
</evidence>
<evidence type="ECO:0000313" key="7">
    <source>
        <dbReference type="EMBL" id="CAK8989696.1"/>
    </source>
</evidence>
<dbReference type="InterPro" id="IPR047109">
    <property type="entry name" value="CAD-like"/>
</dbReference>
<dbReference type="InterPro" id="IPR011032">
    <property type="entry name" value="GroES-like_sf"/>
</dbReference>
<dbReference type="InterPro" id="IPR013154">
    <property type="entry name" value="ADH-like_N"/>
</dbReference>
<evidence type="ECO:0000313" key="8">
    <source>
        <dbReference type="Proteomes" id="UP001642484"/>
    </source>
</evidence>
<dbReference type="CDD" id="cd05283">
    <property type="entry name" value="CAD1"/>
    <property type="match status" value="1"/>
</dbReference>
<dbReference type="SUPFAM" id="SSF51735">
    <property type="entry name" value="NAD(P)-binding Rossmann-fold domains"/>
    <property type="match status" value="1"/>
</dbReference>
<dbReference type="SUPFAM" id="SSF50129">
    <property type="entry name" value="GroES-like"/>
    <property type="match status" value="1"/>
</dbReference>
<dbReference type="InterPro" id="IPR020843">
    <property type="entry name" value="ER"/>
</dbReference>
<accession>A0ABP0HHL1</accession>
<proteinExistence type="inferred from homology"/>
<keyword evidence="2 5" id="KW-0479">Metal-binding</keyword>
<evidence type="ECO:0000256" key="2">
    <source>
        <dbReference type="ARBA" id="ARBA00022723"/>
    </source>
</evidence>
<evidence type="ECO:0000256" key="4">
    <source>
        <dbReference type="ARBA" id="ARBA00023002"/>
    </source>
</evidence>